<dbReference type="AlphaFoldDB" id="A0A2K9MCY4"/>
<keyword evidence="4" id="KW-1185">Reference proteome</keyword>
<proteinExistence type="predicted"/>
<evidence type="ECO:0000313" key="4">
    <source>
        <dbReference type="Proteomes" id="UP000234882"/>
    </source>
</evidence>
<protein>
    <submittedName>
        <fullName evidence="3">RNA-binding protein</fullName>
    </submittedName>
</protein>
<dbReference type="Gene3D" id="3.10.290.10">
    <property type="entry name" value="RNA-binding S4 domain"/>
    <property type="match status" value="1"/>
</dbReference>
<dbReference type="PROSITE" id="PS50889">
    <property type="entry name" value="S4"/>
    <property type="match status" value="1"/>
</dbReference>
<reference evidence="4" key="1">
    <citation type="submission" date="2017-12" db="EMBL/GenBank/DDBJ databases">
        <title>Genomic analysis of Paracoccus sp. CBA4604.</title>
        <authorList>
            <person name="Roh S.W."/>
            <person name="Kim J.Y."/>
            <person name="Kim J.S."/>
        </authorList>
    </citation>
    <scope>NUCLEOTIDE SEQUENCE [LARGE SCALE GENOMIC DNA]</scope>
    <source>
        <strain evidence="4">CBA4604</strain>
    </source>
</reference>
<dbReference type="GO" id="GO:0003723">
    <property type="term" value="F:RNA binding"/>
    <property type="evidence" value="ECO:0007669"/>
    <property type="project" value="UniProtKB-KW"/>
</dbReference>
<dbReference type="SUPFAM" id="SSF55174">
    <property type="entry name" value="Alpha-L RNA-binding motif"/>
    <property type="match status" value="1"/>
</dbReference>
<accession>A0A2K9MCY4</accession>
<dbReference type="Pfam" id="PF01479">
    <property type="entry name" value="S4"/>
    <property type="match status" value="1"/>
</dbReference>
<feature type="domain" description="RNA-binding S4" evidence="2">
    <location>
        <begin position="4"/>
        <end position="65"/>
    </location>
</feature>
<dbReference type="KEGG" id="paru:CYR75_03465"/>
<dbReference type="Proteomes" id="UP000234882">
    <property type="component" value="Chromosome"/>
</dbReference>
<dbReference type="CDD" id="cd00165">
    <property type="entry name" value="S4"/>
    <property type="match status" value="1"/>
</dbReference>
<keyword evidence="1" id="KW-0694">RNA-binding</keyword>
<dbReference type="OrthoDB" id="9797176at2"/>
<dbReference type="SMART" id="SM00363">
    <property type="entry name" value="S4"/>
    <property type="match status" value="1"/>
</dbReference>
<organism evidence="3 4">
    <name type="scientific">Paracoccus jeotgali</name>
    <dbReference type="NCBI Taxonomy" id="2065379"/>
    <lineage>
        <taxon>Bacteria</taxon>
        <taxon>Pseudomonadati</taxon>
        <taxon>Pseudomonadota</taxon>
        <taxon>Alphaproteobacteria</taxon>
        <taxon>Rhodobacterales</taxon>
        <taxon>Paracoccaceae</taxon>
        <taxon>Paracoccus</taxon>
    </lineage>
</organism>
<evidence type="ECO:0000313" key="3">
    <source>
        <dbReference type="EMBL" id="AUM73474.1"/>
    </source>
</evidence>
<sequence length="97" mass="11034">MESVRLDVFLWAARFFKTRSLSRQMIESGRIRIDGQTVKPARAVRPGVVLSLRQGRNRRRIEVLALSDTRGPASIAQTLYRDLDPPQPIDPFGDDLD</sequence>
<gene>
    <name evidence="3" type="ORF">CYR75_03465</name>
</gene>
<dbReference type="RefSeq" id="WP_101498858.1">
    <property type="nucleotide sequence ID" value="NZ_CP025583.1"/>
</dbReference>
<dbReference type="InterPro" id="IPR036986">
    <property type="entry name" value="S4_RNA-bd_sf"/>
</dbReference>
<name>A0A2K9MCY4_9RHOB</name>
<evidence type="ECO:0000256" key="1">
    <source>
        <dbReference type="PROSITE-ProRule" id="PRU00182"/>
    </source>
</evidence>
<dbReference type="InterPro" id="IPR002942">
    <property type="entry name" value="S4_RNA-bd"/>
</dbReference>
<dbReference type="EMBL" id="CP025583">
    <property type="protein sequence ID" value="AUM73474.1"/>
    <property type="molecule type" value="Genomic_DNA"/>
</dbReference>
<evidence type="ECO:0000259" key="2">
    <source>
        <dbReference type="SMART" id="SM00363"/>
    </source>
</evidence>